<feature type="signal peptide" evidence="1">
    <location>
        <begin position="1"/>
        <end position="22"/>
    </location>
</feature>
<dbReference type="Proteomes" id="UP000001695">
    <property type="component" value="Chromosome"/>
</dbReference>
<proteinExistence type="predicted"/>
<reference evidence="2 3" key="2">
    <citation type="journal article" date="2010" name="J. Bacteriol.">
        <title>Complete genome sequence of Beijerinckia indica subsp. indica.</title>
        <authorList>
            <person name="Tamas I."/>
            <person name="Dedysh S.N."/>
            <person name="Liesack W."/>
            <person name="Stott M.B."/>
            <person name="Alam M."/>
            <person name="Murrell J.C."/>
            <person name="Dunfield P.F."/>
        </authorList>
    </citation>
    <scope>NUCLEOTIDE SEQUENCE [LARGE SCALE GENOMIC DNA]</scope>
    <source>
        <strain evidence="3">ATCC 9039 / DSM 1715 / NCIMB 8712</strain>
    </source>
</reference>
<protein>
    <submittedName>
        <fullName evidence="2">Uncharacterized protein</fullName>
    </submittedName>
</protein>
<keyword evidence="3" id="KW-1185">Reference proteome</keyword>
<dbReference type="KEGG" id="bid:Bind_2526"/>
<dbReference type="EMBL" id="CP001016">
    <property type="protein sequence ID" value="ACB96128.1"/>
    <property type="molecule type" value="Genomic_DNA"/>
</dbReference>
<sequence>MKSFAMTILVGAALSMPLSASAETVTFGNGQPDALPKAFVSAMTGSGEPHRWDIVEDATAADGRALAQLNKDKTEGRFLLTTTLLADSGET</sequence>
<dbReference type="STRING" id="395963.Bind_2526"/>
<evidence type="ECO:0000256" key="1">
    <source>
        <dbReference type="SAM" id="SignalP"/>
    </source>
</evidence>
<dbReference type="RefSeq" id="WP_012385481.1">
    <property type="nucleotide sequence ID" value="NC_010581.1"/>
</dbReference>
<dbReference type="HOGENOM" id="CLU_2421035_0_0_5"/>
<evidence type="ECO:0000313" key="3">
    <source>
        <dbReference type="Proteomes" id="UP000001695"/>
    </source>
</evidence>
<reference evidence="3" key="1">
    <citation type="submission" date="2008-03" db="EMBL/GenBank/DDBJ databases">
        <title>Complete sequence of chromosome of Beijerinckia indica subsp. indica ATCC 9039.</title>
        <authorList>
            <consortium name="US DOE Joint Genome Institute"/>
            <person name="Copeland A."/>
            <person name="Lucas S."/>
            <person name="Lapidus A."/>
            <person name="Glavina del Rio T."/>
            <person name="Dalin E."/>
            <person name="Tice H."/>
            <person name="Bruce D."/>
            <person name="Goodwin L."/>
            <person name="Pitluck S."/>
            <person name="LaButti K."/>
            <person name="Schmutz J."/>
            <person name="Larimer F."/>
            <person name="Land M."/>
            <person name="Hauser L."/>
            <person name="Kyrpides N."/>
            <person name="Mikhailova N."/>
            <person name="Dunfield P.F."/>
            <person name="Dedysh S.N."/>
            <person name="Liesack W."/>
            <person name="Saw J.H."/>
            <person name="Alam M."/>
            <person name="Chen Y."/>
            <person name="Murrell J.C."/>
            <person name="Richardson P."/>
        </authorList>
    </citation>
    <scope>NUCLEOTIDE SEQUENCE [LARGE SCALE GENOMIC DNA]</scope>
    <source>
        <strain evidence="3">ATCC 9039 / DSM 1715 / NCIMB 8712</strain>
    </source>
</reference>
<keyword evidence="1" id="KW-0732">Signal</keyword>
<organism evidence="2 3">
    <name type="scientific">Beijerinckia indica subsp. indica (strain ATCC 9039 / DSM 1715 / NCIMB 8712)</name>
    <dbReference type="NCBI Taxonomy" id="395963"/>
    <lineage>
        <taxon>Bacteria</taxon>
        <taxon>Pseudomonadati</taxon>
        <taxon>Pseudomonadota</taxon>
        <taxon>Alphaproteobacteria</taxon>
        <taxon>Hyphomicrobiales</taxon>
        <taxon>Beijerinckiaceae</taxon>
        <taxon>Beijerinckia</taxon>
    </lineage>
</organism>
<name>B2IIH5_BEII9</name>
<feature type="chain" id="PRO_5002776706" evidence="1">
    <location>
        <begin position="23"/>
        <end position="91"/>
    </location>
</feature>
<gene>
    <name evidence="2" type="ordered locus">Bind_2526</name>
</gene>
<dbReference type="AlphaFoldDB" id="B2IIH5"/>
<accession>B2IIH5</accession>
<evidence type="ECO:0000313" key="2">
    <source>
        <dbReference type="EMBL" id="ACB96128.1"/>
    </source>
</evidence>